<evidence type="ECO:0000256" key="4">
    <source>
        <dbReference type="ARBA" id="ARBA00023136"/>
    </source>
</evidence>
<dbReference type="PROSITE" id="PS52015">
    <property type="entry name" value="TONB_CTD"/>
    <property type="match status" value="1"/>
</dbReference>
<evidence type="ECO:0000256" key="3">
    <source>
        <dbReference type="ARBA" id="ARBA00022989"/>
    </source>
</evidence>
<evidence type="ECO:0000313" key="7">
    <source>
        <dbReference type="EMBL" id="GGH01335.1"/>
    </source>
</evidence>
<keyword evidence="2" id="KW-0812">Transmembrane</keyword>
<evidence type="ECO:0000256" key="5">
    <source>
        <dbReference type="RuleBase" id="RU362123"/>
    </source>
</evidence>
<comment type="caution">
    <text evidence="7">The sequence shown here is derived from an EMBL/GenBank/DDBJ whole genome shotgun (WGS) entry which is preliminary data.</text>
</comment>
<comment type="subcellular location">
    <subcellularLocation>
        <location evidence="5">Cell inner membrane</location>
        <topology evidence="5">Single-pass membrane protein</topology>
        <orientation evidence="5">Periplasmic side</orientation>
    </subcellularLocation>
    <subcellularLocation>
        <location evidence="1">Membrane</location>
        <topology evidence="1">Single-pass membrane protein</topology>
    </subcellularLocation>
</comment>
<dbReference type="InterPro" id="IPR003538">
    <property type="entry name" value="TonB"/>
</dbReference>
<sequence length="367" mass="40000">MGAGGICKLAMIVLAPVLPASWQADIAYAIPPSVMEPYRAYMAAIESDDPANATTHAEAAYQAGVAARIDADTLAALAENRAQIYYDLEDYAAAAPAWDDLHALAPDTDTLALAASAYLLAGDRASAAARARSLQVSSSRISEDLRFFTGYIIAVHEGPDEYPARTGNQIRGGDDQAPAILREILDEGDRAVRSRQRERVILLSGLATGVARGTGMDEAVTGHLASWYHSALIGLRNRQALQEFLENSYLVKLLLRQGYFPGVPQGEAGISDQSLIERFPPQYPVRALERGLEGYTVLRFDVGIDGQPENIELVFSTPDGTTFSRESVRALERWRYPPLVEDGEPARRRGEETAFSFFLDNWPPASQ</sequence>
<keyword evidence="5" id="KW-1003">Cell membrane</keyword>
<comment type="similarity">
    <text evidence="5">Belongs to the TonB family.</text>
</comment>
<keyword evidence="5" id="KW-0997">Cell inner membrane</keyword>
<keyword evidence="8" id="KW-1185">Reference proteome</keyword>
<evidence type="ECO:0000259" key="6">
    <source>
        <dbReference type="PROSITE" id="PS52015"/>
    </source>
</evidence>
<organism evidence="7 8">
    <name type="scientific">Glycocaulis albus</name>
    <dbReference type="NCBI Taxonomy" id="1382801"/>
    <lineage>
        <taxon>Bacteria</taxon>
        <taxon>Pseudomonadati</taxon>
        <taxon>Pseudomonadota</taxon>
        <taxon>Alphaproteobacteria</taxon>
        <taxon>Maricaulales</taxon>
        <taxon>Maricaulaceae</taxon>
        <taxon>Glycocaulis</taxon>
    </lineage>
</organism>
<keyword evidence="5" id="KW-0653">Protein transport</keyword>
<dbReference type="PRINTS" id="PR01374">
    <property type="entry name" value="TONBPROTEIN"/>
</dbReference>
<gene>
    <name evidence="7" type="ORF">GCM10007420_16720</name>
</gene>
<proteinExistence type="inferred from homology"/>
<dbReference type="SUPFAM" id="SSF74653">
    <property type="entry name" value="TolA/TonB C-terminal domain"/>
    <property type="match status" value="1"/>
</dbReference>
<comment type="function">
    <text evidence="5">Interacts with outer membrane receptor proteins that carry out high-affinity binding and energy dependent uptake into the periplasmic space of specific substrates. It could act to transduce energy from the cytoplasmic membrane to specific energy-requiring processes in the outer membrane, resulting in the release into the periplasm of ligands bound by these outer membrane proteins.</text>
</comment>
<dbReference type="EMBL" id="BMFS01000007">
    <property type="protein sequence ID" value="GGH01335.1"/>
    <property type="molecule type" value="Genomic_DNA"/>
</dbReference>
<dbReference type="InterPro" id="IPR006260">
    <property type="entry name" value="TonB/TolA_C"/>
</dbReference>
<evidence type="ECO:0000256" key="2">
    <source>
        <dbReference type="ARBA" id="ARBA00022692"/>
    </source>
</evidence>
<dbReference type="NCBIfam" id="TIGR01352">
    <property type="entry name" value="tonB_Cterm"/>
    <property type="match status" value="1"/>
</dbReference>
<protein>
    <recommendedName>
        <fullName evidence="5">Protein TonB</fullName>
    </recommendedName>
</protein>
<reference evidence="8" key="1">
    <citation type="journal article" date="2019" name="Int. J. Syst. Evol. Microbiol.">
        <title>The Global Catalogue of Microorganisms (GCM) 10K type strain sequencing project: providing services to taxonomists for standard genome sequencing and annotation.</title>
        <authorList>
            <consortium name="The Broad Institute Genomics Platform"/>
            <consortium name="The Broad Institute Genome Sequencing Center for Infectious Disease"/>
            <person name="Wu L."/>
            <person name="Ma J."/>
        </authorList>
    </citation>
    <scope>NUCLEOTIDE SEQUENCE [LARGE SCALE GENOMIC DNA]</scope>
    <source>
        <strain evidence="8">CGMCC 1.12766</strain>
    </source>
</reference>
<feature type="domain" description="TonB C-terminal" evidence="6">
    <location>
        <begin position="268"/>
        <end position="366"/>
    </location>
</feature>
<dbReference type="Proteomes" id="UP000648722">
    <property type="component" value="Unassembled WGS sequence"/>
</dbReference>
<dbReference type="InterPro" id="IPR037682">
    <property type="entry name" value="TonB_C"/>
</dbReference>
<accession>A0ABQ1XS86</accession>
<dbReference type="Gene3D" id="3.30.2420.10">
    <property type="entry name" value="TonB"/>
    <property type="match status" value="1"/>
</dbReference>
<evidence type="ECO:0000313" key="8">
    <source>
        <dbReference type="Proteomes" id="UP000648722"/>
    </source>
</evidence>
<name>A0ABQ1XS86_9PROT</name>
<keyword evidence="4" id="KW-0472">Membrane</keyword>
<keyword evidence="5" id="KW-0813">Transport</keyword>
<dbReference type="Pfam" id="PF03544">
    <property type="entry name" value="TonB_C"/>
    <property type="match status" value="1"/>
</dbReference>
<keyword evidence="3" id="KW-1133">Transmembrane helix</keyword>
<evidence type="ECO:0000256" key="1">
    <source>
        <dbReference type="ARBA" id="ARBA00004167"/>
    </source>
</evidence>
<keyword evidence="5" id="KW-0735">Signal-anchor</keyword>